<dbReference type="Proteomes" id="UP000006671">
    <property type="component" value="Unassembled WGS sequence"/>
</dbReference>
<dbReference type="GO" id="GO:0020037">
    <property type="term" value="F:heme binding"/>
    <property type="evidence" value="ECO:0007669"/>
    <property type="project" value="InterPro"/>
</dbReference>
<reference evidence="2 3" key="1">
    <citation type="journal article" date="2010" name="Cell">
        <title>The genome of Naegleria gruberi illuminates early eukaryotic versatility.</title>
        <authorList>
            <person name="Fritz-Laylin L.K."/>
            <person name="Prochnik S.E."/>
            <person name="Ginger M.L."/>
            <person name="Dacks J.B."/>
            <person name="Carpenter M.L."/>
            <person name="Field M.C."/>
            <person name="Kuo A."/>
            <person name="Paredez A."/>
            <person name="Chapman J."/>
            <person name="Pham J."/>
            <person name="Shu S."/>
            <person name="Neupane R."/>
            <person name="Cipriano M."/>
            <person name="Mancuso J."/>
            <person name="Tu H."/>
            <person name="Salamov A."/>
            <person name="Lindquist E."/>
            <person name="Shapiro H."/>
            <person name="Lucas S."/>
            <person name="Grigoriev I.V."/>
            <person name="Cande W.Z."/>
            <person name="Fulton C."/>
            <person name="Rokhsar D.S."/>
            <person name="Dawson S.C."/>
        </authorList>
    </citation>
    <scope>NUCLEOTIDE SEQUENCE [LARGE SCALE GENOMIC DNA]</scope>
    <source>
        <strain evidence="2 3">NEG-M</strain>
    </source>
</reference>
<dbReference type="RefSeq" id="XP_002669610.1">
    <property type="nucleotide sequence ID" value="XM_002669564.1"/>
</dbReference>
<dbReference type="InParanoid" id="D2W222"/>
<protein>
    <submittedName>
        <fullName evidence="2">Predicted protein</fullName>
    </submittedName>
</protein>
<keyword evidence="1" id="KW-0472">Membrane</keyword>
<keyword evidence="1" id="KW-0812">Transmembrane</keyword>
<proteinExistence type="predicted"/>
<sequence>MELTLLTFNLIFGTSLIILYLVGLVAWKYYDKKQRLFRKDILKRVSRHVNSTRKGEHHVSQHEPLESSPPIVIFPLSRQEIYPYEKQETFPSQTHTPSSHRIRRSSIDCTHLHQSLHSSTSLHYDHHKWIKIMWDLYELLPPVPYLSVLIQYLSDPVVFVERCAKIYGPCFSIYAWFGIKWTFMVGPDSNRIFFSDIEGKQSNLFNPLIDYSKASEMLNKAFERSDILPRNHQICLPFISRRVRWHPLENEPELKEEPISKKQLLTEKEHLKQMLHEGFSSIQPLSEFVLENIRKEVKSSLFHLNHINLDFVDKNEMPAIAEADLETPKQLFGITKTFSPKV</sequence>
<dbReference type="AlphaFoldDB" id="D2W222"/>
<keyword evidence="3" id="KW-1185">Reference proteome</keyword>
<dbReference type="KEGG" id="ngr:NAEGRDRAFT_75432"/>
<evidence type="ECO:0000313" key="3">
    <source>
        <dbReference type="Proteomes" id="UP000006671"/>
    </source>
</evidence>
<evidence type="ECO:0000256" key="1">
    <source>
        <dbReference type="SAM" id="Phobius"/>
    </source>
</evidence>
<gene>
    <name evidence="2" type="ORF">NAEGRDRAFT_75432</name>
</gene>
<name>D2W222_NAEGR</name>
<feature type="transmembrane region" description="Helical" evidence="1">
    <location>
        <begin position="6"/>
        <end position="30"/>
    </location>
</feature>
<dbReference type="VEuPathDB" id="AmoebaDB:NAEGRDRAFT_75432"/>
<dbReference type="EMBL" id="GG738924">
    <property type="protein sequence ID" value="EFC36866.1"/>
    <property type="molecule type" value="Genomic_DNA"/>
</dbReference>
<dbReference type="GO" id="GO:0005506">
    <property type="term" value="F:iron ion binding"/>
    <property type="evidence" value="ECO:0007669"/>
    <property type="project" value="InterPro"/>
</dbReference>
<dbReference type="GO" id="GO:0004497">
    <property type="term" value="F:monooxygenase activity"/>
    <property type="evidence" value="ECO:0007669"/>
    <property type="project" value="InterPro"/>
</dbReference>
<dbReference type="InterPro" id="IPR036396">
    <property type="entry name" value="Cyt_P450_sf"/>
</dbReference>
<organism evidence="3">
    <name type="scientific">Naegleria gruberi</name>
    <name type="common">Amoeba</name>
    <dbReference type="NCBI Taxonomy" id="5762"/>
    <lineage>
        <taxon>Eukaryota</taxon>
        <taxon>Discoba</taxon>
        <taxon>Heterolobosea</taxon>
        <taxon>Tetramitia</taxon>
        <taxon>Eutetramitia</taxon>
        <taxon>Vahlkampfiidae</taxon>
        <taxon>Naegleria</taxon>
    </lineage>
</organism>
<dbReference type="Gene3D" id="1.10.630.10">
    <property type="entry name" value="Cytochrome P450"/>
    <property type="match status" value="1"/>
</dbReference>
<evidence type="ECO:0000313" key="2">
    <source>
        <dbReference type="EMBL" id="EFC36866.1"/>
    </source>
</evidence>
<accession>D2W222</accession>
<dbReference type="GO" id="GO:0016705">
    <property type="term" value="F:oxidoreductase activity, acting on paired donors, with incorporation or reduction of molecular oxygen"/>
    <property type="evidence" value="ECO:0007669"/>
    <property type="project" value="InterPro"/>
</dbReference>
<dbReference type="GeneID" id="8856105"/>
<keyword evidence="1" id="KW-1133">Transmembrane helix</keyword>